<dbReference type="NCBIfam" id="TIGR01557">
    <property type="entry name" value="myb_SHAQKYF"/>
    <property type="match status" value="1"/>
</dbReference>
<dbReference type="PANTHER" id="PTHR31442">
    <property type="entry name" value="HOMEODOMAIN-LIKE SUPERFAMILY PROTEIN-RELATED"/>
    <property type="match status" value="1"/>
</dbReference>
<dbReference type="PANTHER" id="PTHR31442:SF29">
    <property type="entry name" value="HOMEODOMAIN-LIKE SUPERFAMILY PROTEIN"/>
    <property type="match status" value="1"/>
</dbReference>
<feature type="compositionally biased region" description="Polar residues" evidence="5">
    <location>
        <begin position="445"/>
        <end position="464"/>
    </location>
</feature>
<keyword evidence="4" id="KW-0539">Nucleus</keyword>
<feature type="compositionally biased region" description="Polar residues" evidence="5">
    <location>
        <begin position="63"/>
        <end position="73"/>
    </location>
</feature>
<feature type="compositionally biased region" description="Basic and acidic residues" evidence="5">
    <location>
        <begin position="78"/>
        <end position="88"/>
    </location>
</feature>
<dbReference type="Pfam" id="PF00249">
    <property type="entry name" value="Myb_DNA-binding"/>
    <property type="match status" value="1"/>
</dbReference>
<dbReference type="InterPro" id="IPR017930">
    <property type="entry name" value="Myb_dom"/>
</dbReference>
<dbReference type="GO" id="GO:0005634">
    <property type="term" value="C:nucleus"/>
    <property type="evidence" value="ECO:0007669"/>
    <property type="project" value="UniProtKB-SubCell"/>
</dbReference>
<accession>A0ABD1T7T4</accession>
<dbReference type="Gene3D" id="1.10.10.60">
    <property type="entry name" value="Homeodomain-like"/>
    <property type="match status" value="1"/>
</dbReference>
<comment type="caution">
    <text evidence="7">The sequence shown here is derived from an EMBL/GenBank/DDBJ whole genome shotgun (WGS) entry which is preliminary data.</text>
</comment>
<dbReference type="AlphaFoldDB" id="A0ABD1T7T4"/>
<proteinExistence type="predicted"/>
<organism evidence="7 8">
    <name type="scientific">Forsythia ovata</name>
    <dbReference type="NCBI Taxonomy" id="205694"/>
    <lineage>
        <taxon>Eukaryota</taxon>
        <taxon>Viridiplantae</taxon>
        <taxon>Streptophyta</taxon>
        <taxon>Embryophyta</taxon>
        <taxon>Tracheophyta</taxon>
        <taxon>Spermatophyta</taxon>
        <taxon>Magnoliopsida</taxon>
        <taxon>eudicotyledons</taxon>
        <taxon>Gunneridae</taxon>
        <taxon>Pentapetalae</taxon>
        <taxon>asterids</taxon>
        <taxon>lamiids</taxon>
        <taxon>Lamiales</taxon>
        <taxon>Oleaceae</taxon>
        <taxon>Forsythieae</taxon>
        <taxon>Forsythia</taxon>
    </lineage>
</organism>
<feature type="domain" description="HTH myb-type" evidence="6">
    <location>
        <begin position="104"/>
        <end position="163"/>
    </location>
</feature>
<protein>
    <recommendedName>
        <fullName evidence="6">HTH myb-type domain-containing protein</fullName>
    </recommendedName>
</protein>
<dbReference type="FunFam" id="1.10.10.60:FF:000007">
    <property type="entry name" value="Two-component response regulator"/>
    <property type="match status" value="1"/>
</dbReference>
<evidence type="ECO:0000256" key="1">
    <source>
        <dbReference type="ARBA" id="ARBA00004123"/>
    </source>
</evidence>
<evidence type="ECO:0000313" key="7">
    <source>
        <dbReference type="EMBL" id="KAL2508786.1"/>
    </source>
</evidence>
<dbReference type="EMBL" id="JBFOLJ010000009">
    <property type="protein sequence ID" value="KAL2508786.1"/>
    <property type="molecule type" value="Genomic_DNA"/>
</dbReference>
<keyword evidence="8" id="KW-1185">Reference proteome</keyword>
<dbReference type="InterPro" id="IPR009057">
    <property type="entry name" value="Homeodomain-like_sf"/>
</dbReference>
<feature type="compositionally biased region" description="Polar residues" evidence="5">
    <location>
        <begin position="498"/>
        <end position="524"/>
    </location>
</feature>
<keyword evidence="2" id="KW-0805">Transcription regulation</keyword>
<dbReference type="InterPro" id="IPR044841">
    <property type="entry name" value="LUX/BOA-like"/>
</dbReference>
<dbReference type="SUPFAM" id="SSF46689">
    <property type="entry name" value="Homeodomain-like"/>
    <property type="match status" value="1"/>
</dbReference>
<feature type="region of interest" description="Disordered" evidence="5">
    <location>
        <begin position="445"/>
        <end position="524"/>
    </location>
</feature>
<evidence type="ECO:0000259" key="6">
    <source>
        <dbReference type="PROSITE" id="PS51294"/>
    </source>
</evidence>
<evidence type="ECO:0000313" key="8">
    <source>
        <dbReference type="Proteomes" id="UP001604277"/>
    </source>
</evidence>
<dbReference type="Proteomes" id="UP001604277">
    <property type="component" value="Unassembled WGS sequence"/>
</dbReference>
<dbReference type="InterPro" id="IPR006447">
    <property type="entry name" value="Myb_dom_plants"/>
</dbReference>
<feature type="region of interest" description="Disordered" evidence="5">
    <location>
        <begin position="63"/>
        <end position="109"/>
    </location>
</feature>
<dbReference type="PROSITE" id="PS51294">
    <property type="entry name" value="HTH_MYB"/>
    <property type="match status" value="1"/>
</dbReference>
<evidence type="ECO:0000256" key="2">
    <source>
        <dbReference type="ARBA" id="ARBA00023015"/>
    </source>
</evidence>
<keyword evidence="3" id="KW-0804">Transcription</keyword>
<dbReference type="InterPro" id="IPR001005">
    <property type="entry name" value="SANT/Myb"/>
</dbReference>
<name>A0ABD1T7T4_9LAMI</name>
<gene>
    <name evidence="7" type="ORF">Fot_32433</name>
</gene>
<evidence type="ECO:0000256" key="5">
    <source>
        <dbReference type="SAM" id="MobiDB-lite"/>
    </source>
</evidence>
<evidence type="ECO:0000256" key="3">
    <source>
        <dbReference type="ARBA" id="ARBA00023163"/>
    </source>
</evidence>
<sequence length="643" mass="72673">MSPDKMKIESNGQEYIVAAYILNSLSRNDIDNLWQSALEKVKANKVVAKFEGNSQERSMTYNVFEADNNSPSMSEPIRVQDKRKREEDTSISEQNEGGKDESNNKKKPRMVWTREMHQKFLEAIEILGPENAVPKKIVEIMNVPGLTRENVASHLQKYRDCRKRDQDVSVSSMYDTNTRNLYKGSCSFPSLSASRFNLLQRNSSIAQQGGYTKPFEQGSYLFNAKGSTSTLNLRQSQLLPTNNQRDNGYLNTQKKLSFGTVPERNNYTNLRIPQYRNQNGLEHLQQKYTSRGLEFKTYGEINRGNSSTDTNLSKNSISTDDYVGLRLSNDGKSVEYGQRKVSVDNVISRETLVSDSGTTEDEFNFNWLGTSTSYILPNMILFSSPSALTDCISPQPSQPVTWTSHIQSNMTSDHNPSTLIEGISQQPFLLENPPREVQQLHSIPNLRPTNENPAVNSSSHQHPSLPQLLANEDDVQNTSTPENSTFHQQPSIPFLGTYNDNENVDPTSFLSNQEASNRPTETPGNDIAMQNSWTPFQEFSQQQSSLSLPQKLQEPNDFLNDGEMNNVLLNEIESSYPQYSLEDFDSFFVDDESNLFSINVVEAPLERCMLLTLSKLDMGWFKLNTHGCSKGNPRYLGDARGII</sequence>
<comment type="subcellular location">
    <subcellularLocation>
        <location evidence="1">Nucleus</location>
    </subcellularLocation>
</comment>
<feature type="compositionally biased region" description="Polar residues" evidence="5">
    <location>
        <begin position="476"/>
        <end position="491"/>
    </location>
</feature>
<evidence type="ECO:0000256" key="4">
    <source>
        <dbReference type="ARBA" id="ARBA00023242"/>
    </source>
</evidence>
<reference evidence="8" key="1">
    <citation type="submission" date="2024-07" db="EMBL/GenBank/DDBJ databases">
        <title>Two chromosome-level genome assemblies of Korean endemic species Abeliophyllum distichum and Forsythia ovata (Oleaceae).</title>
        <authorList>
            <person name="Jang H."/>
        </authorList>
    </citation>
    <scope>NUCLEOTIDE SEQUENCE [LARGE SCALE GENOMIC DNA]</scope>
</reference>